<dbReference type="Proteomes" id="UP000663882">
    <property type="component" value="Unassembled WGS sequence"/>
</dbReference>
<reference evidence="2" key="1">
    <citation type="submission" date="2021-02" db="EMBL/GenBank/DDBJ databases">
        <authorList>
            <person name="Nowell W R."/>
        </authorList>
    </citation>
    <scope>NUCLEOTIDE SEQUENCE</scope>
</reference>
<dbReference type="OrthoDB" id="10043681at2759"/>
<evidence type="ECO:0000313" key="3">
    <source>
        <dbReference type="Proteomes" id="UP000663882"/>
    </source>
</evidence>
<evidence type="ECO:0000313" key="2">
    <source>
        <dbReference type="EMBL" id="CAF1164384.1"/>
    </source>
</evidence>
<gene>
    <name evidence="2" type="ORF">RFH988_LOCUS22615</name>
</gene>
<evidence type="ECO:0000256" key="1">
    <source>
        <dbReference type="SAM" id="Phobius"/>
    </source>
</evidence>
<name>A0A814TP72_9BILA</name>
<keyword evidence="1" id="KW-1133">Transmembrane helix</keyword>
<dbReference type="EMBL" id="CAJNOO010001513">
    <property type="protein sequence ID" value="CAF1164384.1"/>
    <property type="molecule type" value="Genomic_DNA"/>
</dbReference>
<keyword evidence="1" id="KW-0812">Transmembrane</keyword>
<comment type="caution">
    <text evidence="2">The sequence shown here is derived from an EMBL/GenBank/DDBJ whole genome shotgun (WGS) entry which is preliminary data.</text>
</comment>
<dbReference type="AlphaFoldDB" id="A0A814TP72"/>
<keyword evidence="1" id="KW-0472">Membrane</keyword>
<organism evidence="2 3">
    <name type="scientific">Rotaria sordida</name>
    <dbReference type="NCBI Taxonomy" id="392033"/>
    <lineage>
        <taxon>Eukaryota</taxon>
        <taxon>Metazoa</taxon>
        <taxon>Spiralia</taxon>
        <taxon>Gnathifera</taxon>
        <taxon>Rotifera</taxon>
        <taxon>Eurotatoria</taxon>
        <taxon>Bdelloidea</taxon>
        <taxon>Philodinida</taxon>
        <taxon>Philodinidae</taxon>
        <taxon>Rotaria</taxon>
    </lineage>
</organism>
<feature type="transmembrane region" description="Helical" evidence="1">
    <location>
        <begin position="89"/>
        <end position="113"/>
    </location>
</feature>
<protein>
    <submittedName>
        <fullName evidence="2">Uncharacterized protein</fullName>
    </submittedName>
</protein>
<proteinExistence type="predicted"/>
<sequence>MAVNGIFTYEDLYADKFQNYHRRFIPQVSSSFTSSQHLSVLNITTITTTTTTTTTTIVPTSYFSKLISSTEIESNIKLNKLANVIPFIYFYWLLVLLAIFLTLALIIIFICYCRNFFKNYKTHRESLSSFYQYRTTNQRAYPYNIYQSTASLSHSLSTPPCPSKSLECLNNQFHRQDLDITDSPQITRIYKYRNKSLSTFTSSTSYLPSSLQSRLSTRSFDSSLKVEQLYESQRVSMAVNDEPNENSSIIDIN</sequence>
<accession>A0A814TP72</accession>